<feature type="transmembrane region" description="Helical" evidence="1">
    <location>
        <begin position="181"/>
        <end position="200"/>
    </location>
</feature>
<feature type="transmembrane region" description="Helical" evidence="1">
    <location>
        <begin position="221"/>
        <end position="240"/>
    </location>
</feature>
<accession>A0A1G2Q2Y6</accession>
<evidence type="ECO:0000259" key="2">
    <source>
        <dbReference type="Pfam" id="PF18920"/>
    </source>
</evidence>
<feature type="transmembrane region" description="Helical" evidence="1">
    <location>
        <begin position="148"/>
        <end position="169"/>
    </location>
</feature>
<dbReference type="Pfam" id="PF18920">
    <property type="entry name" value="DUF5671"/>
    <property type="match status" value="1"/>
</dbReference>
<dbReference type="EMBL" id="MHTB01000055">
    <property type="protein sequence ID" value="OHA54211.1"/>
    <property type="molecule type" value="Genomic_DNA"/>
</dbReference>
<gene>
    <name evidence="3" type="ORF">A2226_02505</name>
</gene>
<organism evidence="3 4">
    <name type="scientific">Candidatus Veblenbacteria bacterium RIFOXYA2_FULL_43_9</name>
    <dbReference type="NCBI Taxonomy" id="1802425"/>
    <lineage>
        <taxon>Bacteria</taxon>
        <taxon>Candidatus Vebleniibacteriota</taxon>
    </lineage>
</organism>
<feature type="domain" description="DUF5671" evidence="2">
    <location>
        <begin position="64"/>
        <end position="199"/>
    </location>
</feature>
<evidence type="ECO:0000256" key="1">
    <source>
        <dbReference type="SAM" id="Phobius"/>
    </source>
</evidence>
<sequence>MAAKISEQLTEFIARARTQGKPDNEIRSLLITSGWDEGLVNGALTPVGDLMPPPPPAPKSTGREIFFYLLQFFTLGTAAVSLGAVVFAIINKNFSDEVATLYYPSANAVTGALSSLIVALPVFVAVSWKLISDTKDGRASVRSGIRRVLTYLALFFASATVIGDVIALVYRFLAGEVDSKFLLKVATILLIGGWVIWYYYITIKRDERGESYPANWHKIHVIVLGVVFLIVAIGGFMLSGTPQERQKLVRDSERIMELQNIYWQAQSYYDREGKLAVNLTELAGGYVPQEPLDPLTKEPYRYIVGEGLNYQLCATFETDDKQLNQEKTPYYAEPISEVNWSHPAGNYCFDLKVTPRLVPQP</sequence>
<feature type="transmembrane region" description="Helical" evidence="1">
    <location>
        <begin position="102"/>
        <end position="128"/>
    </location>
</feature>
<keyword evidence="1" id="KW-0472">Membrane</keyword>
<comment type="caution">
    <text evidence="3">The sequence shown here is derived from an EMBL/GenBank/DDBJ whole genome shotgun (WGS) entry which is preliminary data.</text>
</comment>
<dbReference type="InterPro" id="IPR043728">
    <property type="entry name" value="DUF5671"/>
</dbReference>
<dbReference type="AlphaFoldDB" id="A0A1G2Q2Y6"/>
<protein>
    <recommendedName>
        <fullName evidence="2">DUF5671 domain-containing protein</fullName>
    </recommendedName>
</protein>
<proteinExistence type="predicted"/>
<dbReference type="Proteomes" id="UP000178936">
    <property type="component" value="Unassembled WGS sequence"/>
</dbReference>
<evidence type="ECO:0000313" key="4">
    <source>
        <dbReference type="Proteomes" id="UP000178936"/>
    </source>
</evidence>
<name>A0A1G2Q2Y6_9BACT</name>
<evidence type="ECO:0000313" key="3">
    <source>
        <dbReference type="EMBL" id="OHA54211.1"/>
    </source>
</evidence>
<keyword evidence="1" id="KW-1133">Transmembrane helix</keyword>
<feature type="transmembrane region" description="Helical" evidence="1">
    <location>
        <begin position="65"/>
        <end position="90"/>
    </location>
</feature>
<reference evidence="3 4" key="1">
    <citation type="journal article" date="2016" name="Nat. Commun.">
        <title>Thousands of microbial genomes shed light on interconnected biogeochemical processes in an aquifer system.</title>
        <authorList>
            <person name="Anantharaman K."/>
            <person name="Brown C.T."/>
            <person name="Hug L.A."/>
            <person name="Sharon I."/>
            <person name="Castelle C.J."/>
            <person name="Probst A.J."/>
            <person name="Thomas B.C."/>
            <person name="Singh A."/>
            <person name="Wilkins M.J."/>
            <person name="Karaoz U."/>
            <person name="Brodie E.L."/>
            <person name="Williams K.H."/>
            <person name="Hubbard S.S."/>
            <person name="Banfield J.F."/>
        </authorList>
    </citation>
    <scope>NUCLEOTIDE SEQUENCE [LARGE SCALE GENOMIC DNA]</scope>
</reference>
<keyword evidence="1" id="KW-0812">Transmembrane</keyword>